<protein>
    <submittedName>
        <fullName evidence="1">Uncharacterized protein</fullName>
    </submittedName>
</protein>
<dbReference type="eggNOG" id="ENOG5032ZV2">
    <property type="taxonomic scope" value="Bacteria"/>
</dbReference>
<dbReference type="EMBL" id="FNPG01000026">
    <property type="protein sequence ID" value="SDY65114.1"/>
    <property type="molecule type" value="Genomic_DNA"/>
</dbReference>
<name>A0A1H3LMB8_9FIRM</name>
<reference evidence="1 2" key="1">
    <citation type="submission" date="2016-10" db="EMBL/GenBank/DDBJ databases">
        <authorList>
            <person name="de Groot N.N."/>
        </authorList>
    </citation>
    <scope>NUCLEOTIDE SEQUENCE [LARGE SCALE GENOMIC DNA]</scope>
    <source>
        <strain evidence="1 2">DSM 14045</strain>
    </source>
</reference>
<dbReference type="STRING" id="1122142.SAMN02910414_02054"/>
<proteinExistence type="predicted"/>
<accession>A0A1H3LMB8</accession>
<evidence type="ECO:0000313" key="1">
    <source>
        <dbReference type="EMBL" id="SDY65114.1"/>
    </source>
</evidence>
<gene>
    <name evidence="1" type="ORF">SAMN02910414_02054</name>
</gene>
<dbReference type="OrthoDB" id="1766650at2"/>
<evidence type="ECO:0000313" key="2">
    <source>
        <dbReference type="Proteomes" id="UP000183918"/>
    </source>
</evidence>
<sequence>MNEYDELVLETFLEKQGQLFSENVADTLEEAEAFLEDCMAIVCANFKEVKQYFNEAGTDISGMTDEDIKEASEVFELPDGRFLIVEG</sequence>
<dbReference type="Proteomes" id="UP000183918">
    <property type="component" value="Unassembled WGS sequence"/>
</dbReference>
<dbReference type="RefSeq" id="WP_074718665.1">
    <property type="nucleotide sequence ID" value="NZ_FNPG01000026.1"/>
</dbReference>
<keyword evidence="2" id="KW-1185">Reference proteome</keyword>
<organism evidence="1 2">
    <name type="scientific">Lachnobacterium bovis DSM 14045</name>
    <dbReference type="NCBI Taxonomy" id="1122142"/>
    <lineage>
        <taxon>Bacteria</taxon>
        <taxon>Bacillati</taxon>
        <taxon>Bacillota</taxon>
        <taxon>Clostridia</taxon>
        <taxon>Lachnospirales</taxon>
        <taxon>Lachnospiraceae</taxon>
        <taxon>Lachnobacterium</taxon>
    </lineage>
</organism>
<dbReference type="AlphaFoldDB" id="A0A1H3LMB8"/>